<sequence length="141" mass="15982">MAYFQQLQNSFEGRHIEEFPISVESEPSTAQIAQPVWNFEATLSRRRKNGLPNWWCDSVKPDGEARPHRKPHQSSSSSSLYVQRGTLHAVGSFVTELNTYWWKLEQNIFESCGRCGGHNAGIIYEAKASPAETEKPTKAKN</sequence>
<organism evidence="2">
    <name type="scientific">Anopheles sinensis</name>
    <name type="common">Mosquito</name>
    <dbReference type="NCBI Taxonomy" id="74873"/>
    <lineage>
        <taxon>Eukaryota</taxon>
        <taxon>Metazoa</taxon>
        <taxon>Ecdysozoa</taxon>
        <taxon>Arthropoda</taxon>
        <taxon>Hexapoda</taxon>
        <taxon>Insecta</taxon>
        <taxon>Pterygota</taxon>
        <taxon>Neoptera</taxon>
        <taxon>Endopterygota</taxon>
        <taxon>Diptera</taxon>
        <taxon>Nematocera</taxon>
        <taxon>Culicoidea</taxon>
        <taxon>Culicidae</taxon>
        <taxon>Anophelinae</taxon>
        <taxon>Anopheles</taxon>
    </lineage>
</organism>
<dbReference type="AlphaFoldDB" id="A0A084WHM7"/>
<dbReference type="Proteomes" id="UP000030765">
    <property type="component" value="Unassembled WGS sequence"/>
</dbReference>
<reference evidence="3" key="2">
    <citation type="submission" date="2020-05" db="UniProtKB">
        <authorList>
            <consortium name="EnsemblMetazoa"/>
        </authorList>
    </citation>
    <scope>IDENTIFICATION</scope>
</reference>
<feature type="region of interest" description="Disordered" evidence="1">
    <location>
        <begin position="58"/>
        <end position="80"/>
    </location>
</feature>
<keyword evidence="4" id="KW-1185">Reference proteome</keyword>
<evidence type="ECO:0000313" key="2">
    <source>
        <dbReference type="EMBL" id="KFB49721.1"/>
    </source>
</evidence>
<reference evidence="2 4" key="1">
    <citation type="journal article" date="2014" name="BMC Genomics">
        <title>Genome sequence of Anopheles sinensis provides insight into genetics basis of mosquito competence for malaria parasites.</title>
        <authorList>
            <person name="Zhou D."/>
            <person name="Zhang D."/>
            <person name="Ding G."/>
            <person name="Shi L."/>
            <person name="Hou Q."/>
            <person name="Ye Y."/>
            <person name="Xu Y."/>
            <person name="Zhou H."/>
            <person name="Xiong C."/>
            <person name="Li S."/>
            <person name="Yu J."/>
            <person name="Hong S."/>
            <person name="Yu X."/>
            <person name="Zou P."/>
            <person name="Chen C."/>
            <person name="Chang X."/>
            <person name="Wang W."/>
            <person name="Lv Y."/>
            <person name="Sun Y."/>
            <person name="Ma L."/>
            <person name="Shen B."/>
            <person name="Zhu C."/>
        </authorList>
    </citation>
    <scope>NUCLEOTIDE SEQUENCE [LARGE SCALE GENOMIC DNA]</scope>
</reference>
<dbReference type="EMBL" id="ATLV01023858">
    <property type="status" value="NOT_ANNOTATED_CDS"/>
    <property type="molecule type" value="Genomic_DNA"/>
</dbReference>
<evidence type="ECO:0000313" key="3">
    <source>
        <dbReference type="EnsemblMetazoa" id="ASIC018374-PA"/>
    </source>
</evidence>
<gene>
    <name evidence="2" type="ORF">ZHAS_00018374</name>
</gene>
<dbReference type="EMBL" id="KE525347">
    <property type="protein sequence ID" value="KFB49721.1"/>
    <property type="molecule type" value="Genomic_DNA"/>
</dbReference>
<dbReference type="VEuPathDB" id="VectorBase:ASIC018374"/>
<evidence type="ECO:0000256" key="1">
    <source>
        <dbReference type="SAM" id="MobiDB-lite"/>
    </source>
</evidence>
<proteinExistence type="predicted"/>
<name>A0A084WHM7_ANOSI</name>
<protein>
    <submittedName>
        <fullName evidence="2 3">Mannosyl-glycoprotein endo-beta-N-acetylglucosaminidase</fullName>
    </submittedName>
</protein>
<accession>A0A084WHM7</accession>
<dbReference type="EnsemblMetazoa" id="ASIC018374-RA">
    <property type="protein sequence ID" value="ASIC018374-PA"/>
    <property type="gene ID" value="ASIC018374"/>
</dbReference>
<evidence type="ECO:0000313" key="4">
    <source>
        <dbReference type="Proteomes" id="UP000030765"/>
    </source>
</evidence>